<dbReference type="EMBL" id="CAKOGL010000026">
    <property type="protein sequence ID" value="CAH2103269.1"/>
    <property type="molecule type" value="Genomic_DNA"/>
</dbReference>
<keyword evidence="7" id="KW-0064">Aspartyl protease</keyword>
<feature type="region of interest" description="Disordered" evidence="19">
    <location>
        <begin position="694"/>
        <end position="713"/>
    </location>
</feature>
<evidence type="ECO:0000259" key="21">
    <source>
        <dbReference type="PROSITE" id="PS50994"/>
    </source>
</evidence>
<dbReference type="PANTHER" id="PTHR42648:SF11">
    <property type="entry name" value="TRANSPOSON TY4-P GAG-POL POLYPROTEIN"/>
    <property type="match status" value="1"/>
</dbReference>
<dbReference type="GO" id="GO:0015074">
    <property type="term" value="P:DNA integration"/>
    <property type="evidence" value="ECO:0007669"/>
    <property type="project" value="UniProtKB-KW"/>
</dbReference>
<keyword evidence="9" id="KW-0378">Hydrolase</keyword>
<dbReference type="Pfam" id="PF22936">
    <property type="entry name" value="Pol_BBD"/>
    <property type="match status" value="1"/>
</dbReference>
<evidence type="ECO:0000256" key="7">
    <source>
        <dbReference type="ARBA" id="ARBA00022750"/>
    </source>
</evidence>
<evidence type="ECO:0000256" key="8">
    <source>
        <dbReference type="ARBA" id="ARBA00022759"/>
    </source>
</evidence>
<dbReference type="Pfam" id="PF13976">
    <property type="entry name" value="gag_pre-integrs"/>
    <property type="match status" value="1"/>
</dbReference>
<evidence type="ECO:0000256" key="3">
    <source>
        <dbReference type="ARBA" id="ARBA00022670"/>
    </source>
</evidence>
<dbReference type="PROSITE" id="PS50994">
    <property type="entry name" value="INTEGRASE"/>
    <property type="match status" value="1"/>
</dbReference>
<keyword evidence="8" id="KW-0255">Endonuclease</keyword>
<dbReference type="InterPro" id="IPR013103">
    <property type="entry name" value="RVT_2"/>
</dbReference>
<feature type="compositionally biased region" description="Acidic residues" evidence="19">
    <location>
        <begin position="698"/>
        <end position="707"/>
    </location>
</feature>
<dbReference type="SUPFAM" id="SSF56672">
    <property type="entry name" value="DNA/RNA polymerases"/>
    <property type="match status" value="1"/>
</dbReference>
<evidence type="ECO:0000256" key="10">
    <source>
        <dbReference type="ARBA" id="ARBA00022840"/>
    </source>
</evidence>
<comment type="function">
    <text evidence="1">The aspartyl protease (PR) mediates the proteolytic cleavages of the Gag and Gag-Pol polyproteins after assembly of the VLP.</text>
</comment>
<evidence type="ECO:0000256" key="17">
    <source>
        <dbReference type="ARBA" id="ARBA00023268"/>
    </source>
</evidence>
<keyword evidence="3" id="KW-0645">Protease</keyword>
<dbReference type="Proteomes" id="UP001153954">
    <property type="component" value="Unassembled WGS sequence"/>
</dbReference>
<reference evidence="22" key="1">
    <citation type="submission" date="2022-03" db="EMBL/GenBank/DDBJ databases">
        <authorList>
            <person name="Tunstrom K."/>
        </authorList>
    </citation>
    <scope>NUCLEOTIDE SEQUENCE</scope>
</reference>
<dbReference type="InterPro" id="IPR036397">
    <property type="entry name" value="RNaseH_sf"/>
</dbReference>
<feature type="domain" description="Integrase catalytic" evidence="21">
    <location>
        <begin position="436"/>
        <end position="613"/>
    </location>
</feature>
<evidence type="ECO:0000256" key="16">
    <source>
        <dbReference type="ARBA" id="ARBA00023172"/>
    </source>
</evidence>
<proteinExistence type="predicted"/>
<dbReference type="GO" id="GO:0003676">
    <property type="term" value="F:nucleic acid binding"/>
    <property type="evidence" value="ECO:0007669"/>
    <property type="project" value="InterPro"/>
</dbReference>
<evidence type="ECO:0000256" key="1">
    <source>
        <dbReference type="ARBA" id="ARBA00002180"/>
    </source>
</evidence>
<evidence type="ECO:0000256" key="2">
    <source>
        <dbReference type="ARBA" id="ARBA00022612"/>
    </source>
</evidence>
<evidence type="ECO:0000259" key="20">
    <source>
        <dbReference type="PROSITE" id="PS50158"/>
    </source>
</evidence>
<evidence type="ECO:0000313" key="22">
    <source>
        <dbReference type="EMBL" id="CAH2103269.1"/>
    </source>
</evidence>
<dbReference type="GO" id="GO:0003964">
    <property type="term" value="F:RNA-directed DNA polymerase activity"/>
    <property type="evidence" value="ECO:0007669"/>
    <property type="project" value="UniProtKB-KW"/>
</dbReference>
<keyword evidence="2" id="KW-1188">Viral release from host cell</keyword>
<keyword evidence="5" id="KW-0479">Metal-binding</keyword>
<dbReference type="InterPro" id="IPR012337">
    <property type="entry name" value="RNaseH-like_sf"/>
</dbReference>
<dbReference type="GO" id="GO:0004190">
    <property type="term" value="F:aspartic-type endopeptidase activity"/>
    <property type="evidence" value="ECO:0007669"/>
    <property type="project" value="UniProtKB-KW"/>
</dbReference>
<keyword evidence="12" id="KW-0229">DNA integration</keyword>
<feature type="domain" description="CCHC-type" evidence="20">
    <location>
        <begin position="218"/>
        <end position="234"/>
    </location>
</feature>
<dbReference type="GO" id="GO:0005524">
    <property type="term" value="F:ATP binding"/>
    <property type="evidence" value="ECO:0007669"/>
    <property type="project" value="UniProtKB-KW"/>
</dbReference>
<dbReference type="InterPro" id="IPR043502">
    <property type="entry name" value="DNA/RNA_pol_sf"/>
</dbReference>
<keyword evidence="10" id="KW-0067">ATP-binding</keyword>
<evidence type="ECO:0000256" key="4">
    <source>
        <dbReference type="ARBA" id="ARBA00022722"/>
    </source>
</evidence>
<keyword evidence="16" id="KW-0233">DNA recombination</keyword>
<dbReference type="Pfam" id="PF14223">
    <property type="entry name" value="Retrotran_gag_2"/>
    <property type="match status" value="1"/>
</dbReference>
<dbReference type="GO" id="GO:0008270">
    <property type="term" value="F:zinc ion binding"/>
    <property type="evidence" value="ECO:0007669"/>
    <property type="project" value="UniProtKB-KW"/>
</dbReference>
<dbReference type="InterPro" id="IPR036875">
    <property type="entry name" value="Znf_CCHC_sf"/>
</dbReference>
<dbReference type="Gene3D" id="3.30.420.10">
    <property type="entry name" value="Ribonuclease H-like superfamily/Ribonuclease H"/>
    <property type="match status" value="1"/>
</dbReference>
<keyword evidence="14" id="KW-0548">Nucleotidyltransferase</keyword>
<keyword evidence="18" id="KW-0862">Zinc</keyword>
<dbReference type="SUPFAM" id="SSF53098">
    <property type="entry name" value="Ribonuclease H-like"/>
    <property type="match status" value="1"/>
</dbReference>
<dbReference type="Gene3D" id="4.10.60.10">
    <property type="entry name" value="Zinc finger, CCHC-type"/>
    <property type="match status" value="1"/>
</dbReference>
<dbReference type="InterPro" id="IPR001878">
    <property type="entry name" value="Znf_CCHC"/>
</dbReference>
<dbReference type="SUPFAM" id="SSF57756">
    <property type="entry name" value="Retrovirus zinc finger-like domains"/>
    <property type="match status" value="1"/>
</dbReference>
<keyword evidence="4" id="KW-0540">Nuclease</keyword>
<dbReference type="Pfam" id="PF25597">
    <property type="entry name" value="SH3_retrovirus"/>
    <property type="match status" value="1"/>
</dbReference>
<dbReference type="Pfam" id="PF00665">
    <property type="entry name" value="rve"/>
    <property type="match status" value="1"/>
</dbReference>
<dbReference type="GO" id="GO:0003887">
    <property type="term" value="F:DNA-directed DNA polymerase activity"/>
    <property type="evidence" value="ECO:0007669"/>
    <property type="project" value="UniProtKB-KW"/>
</dbReference>
<evidence type="ECO:0000256" key="13">
    <source>
        <dbReference type="ARBA" id="ARBA00022918"/>
    </source>
</evidence>
<evidence type="ECO:0000256" key="14">
    <source>
        <dbReference type="ARBA" id="ARBA00022932"/>
    </source>
</evidence>
<dbReference type="InterPro" id="IPR054722">
    <property type="entry name" value="PolX-like_BBD"/>
</dbReference>
<organism evidence="22 23">
    <name type="scientific">Euphydryas editha</name>
    <name type="common">Edith's checkerspot</name>
    <dbReference type="NCBI Taxonomy" id="104508"/>
    <lineage>
        <taxon>Eukaryota</taxon>
        <taxon>Metazoa</taxon>
        <taxon>Ecdysozoa</taxon>
        <taxon>Arthropoda</taxon>
        <taxon>Hexapoda</taxon>
        <taxon>Insecta</taxon>
        <taxon>Pterygota</taxon>
        <taxon>Neoptera</taxon>
        <taxon>Endopterygota</taxon>
        <taxon>Lepidoptera</taxon>
        <taxon>Glossata</taxon>
        <taxon>Ditrysia</taxon>
        <taxon>Papilionoidea</taxon>
        <taxon>Nymphalidae</taxon>
        <taxon>Nymphalinae</taxon>
        <taxon>Euphydryas</taxon>
    </lineage>
</organism>
<protein>
    <recommendedName>
        <fullName evidence="24">Retrovirus-related Pol polyprotein from transposon TNT 1-94</fullName>
    </recommendedName>
</protein>
<dbReference type="InterPro" id="IPR001584">
    <property type="entry name" value="Integrase_cat-core"/>
</dbReference>
<evidence type="ECO:0000256" key="5">
    <source>
        <dbReference type="ARBA" id="ARBA00022723"/>
    </source>
</evidence>
<dbReference type="InterPro" id="IPR039537">
    <property type="entry name" value="Retrotran_Ty1/copia-like"/>
</dbReference>
<keyword evidence="11" id="KW-0460">Magnesium</keyword>
<evidence type="ECO:0000256" key="15">
    <source>
        <dbReference type="ARBA" id="ARBA00023113"/>
    </source>
</evidence>
<keyword evidence="23" id="KW-1185">Reference proteome</keyword>
<keyword evidence="6" id="KW-0547">Nucleotide-binding</keyword>
<evidence type="ECO:0008006" key="24">
    <source>
        <dbReference type="Google" id="ProtNLM"/>
    </source>
</evidence>
<gene>
    <name evidence="22" type="ORF">EEDITHA_LOCUS17808</name>
</gene>
<keyword evidence="14" id="KW-0239">DNA-directed DNA polymerase</keyword>
<evidence type="ECO:0000256" key="18">
    <source>
        <dbReference type="PROSITE-ProRule" id="PRU00047"/>
    </source>
</evidence>
<comment type="caution">
    <text evidence="22">The sequence shown here is derived from an EMBL/GenBank/DDBJ whole genome shotgun (WGS) entry which is preliminary data.</text>
</comment>
<dbReference type="GO" id="GO:0006508">
    <property type="term" value="P:proteolysis"/>
    <property type="evidence" value="ECO:0007669"/>
    <property type="project" value="UniProtKB-KW"/>
</dbReference>
<keyword evidence="14" id="KW-0808">Transferase</keyword>
<accession>A0AAU9V0C6</accession>
<keyword evidence="17" id="KW-0511">Multifunctional enzyme</keyword>
<dbReference type="GO" id="GO:0004519">
    <property type="term" value="F:endonuclease activity"/>
    <property type="evidence" value="ECO:0007669"/>
    <property type="project" value="UniProtKB-KW"/>
</dbReference>
<dbReference type="GO" id="GO:0042575">
    <property type="term" value="C:DNA polymerase complex"/>
    <property type="evidence" value="ECO:0007669"/>
    <property type="project" value="UniProtKB-ARBA"/>
</dbReference>
<evidence type="ECO:0000313" key="23">
    <source>
        <dbReference type="Proteomes" id="UP001153954"/>
    </source>
</evidence>
<dbReference type="GO" id="GO:0006310">
    <property type="term" value="P:DNA recombination"/>
    <property type="evidence" value="ECO:0007669"/>
    <property type="project" value="UniProtKB-KW"/>
</dbReference>
<keyword evidence="15" id="KW-0917">Virion maturation</keyword>
<keyword evidence="13" id="KW-0695">RNA-directed DNA polymerase</keyword>
<evidence type="ECO:0000256" key="11">
    <source>
        <dbReference type="ARBA" id="ARBA00022842"/>
    </source>
</evidence>
<evidence type="ECO:0000256" key="19">
    <source>
        <dbReference type="SAM" id="MobiDB-lite"/>
    </source>
</evidence>
<dbReference type="Pfam" id="PF07727">
    <property type="entry name" value="RVT_2"/>
    <property type="match status" value="1"/>
</dbReference>
<sequence length="1285" mass="146762">MSSGGYIVNVPKLKGRENYDDWAFAAKNFLILEGIDVEQIPNTLSAAEDKKAMAKLIMTIDPTLFVHIKTQTNVGDLWNKLKKLFDDSGFTRKISLLRTLISIRLENSESMTSYVNQMVETAQRLRGTGFEIDDEWVGSLLLAGLPAKFSPMIMAIEHSGIKISADVIKTKLLDMSSEIGSTDGTDSALWSKHRTRSGNTKHQVLNVKKPVSKEKQIKCYKCKKFGHYKNQCTEMKEKQMNAFSAAFFNGKFSMDDWYVDSGASAHMTANKNILSKIKEIEGKKEIITANQMTVKVLCAGETQITTKVNNSQFDILVNKVLCIPNLTTNLLSVSQLIASGNKVLFKKNICHIRNQNNVLVGVAVLENGVYKLSTVKSENLLMAAVAADARLWHRRLGHINSYDLQEMSNGAVTGVTINNKADITKSNCIVCCEGKFSRLPFLHKGTRRNELLELVHSDVSGPMETRSIGQSRYFLTFVDDASRMCFVYFLKEKNQVLKYFKEFQVMVENQTGAKIKTLRTDNGGEYTSSEMETYLKSIGLVHQKTNSHTPEQNGLCERLNRTIVERARCLLFDAKLDKSLWAEAVNTAVYLRNRSPASGLSQMTPYERWTGKKPDLEHVRIFGSPAMVYVPKINRKKWDKKAVRYILVGYAENIKGYRLYNQVTKKVITSRDVIVMEENESQEAQIVIPEENIQQVEEGPESEEESTLIDPTDPSYVCEGSSACSTEDDSYQSLLEDDKENLLQDVESLGKRERKTPNRYGFTNLCVLDENQLYGEDITYLEAMNGPESEEWKQAMRDEIKAFEDNQAWELVDRTEADRVVQCKWVFKKKFESDNKVRFRARLVAKGFTQKEGVDYKETFSPVLRYSTLRLLFALSVKFNFEITHFDVTTAFLNGFLDENVYMQVPCNLKCKENSVLKLKRAIYGLKQSARAWNKRIDDCLLKLNFVKSKLEPCLYSKKCKKGQIIVAVFVDDFFIFSTCKDLTEELRKNLESKFKIKDLGRLQHCLGMQVKYCDNCISIDQEKFVEKILDKFHMSNCKSVDTPMEINLKLDKAKTISKQYPYQQLIGSLMYLSVLTRPDISYAICYLSQFNNSYNETHWKHAKRVLKYLKKTKNYGLVFSKDENLSNIHVEGFVDADWGSDIIDRKSFSGFCFKLSNSLISYECRKQRCVALSSTEAEYISISEASKEAMYLKNLIIELTGMCEPILLFNDSQSAQKLVSNAVFHRRSKHIDIRYHFVREAVSNKFIKVAYLETAEMPADIFTKSLGSVKHFYLIKKLGILPIS</sequence>
<evidence type="ECO:0000256" key="9">
    <source>
        <dbReference type="ARBA" id="ARBA00022801"/>
    </source>
</evidence>
<dbReference type="InterPro" id="IPR025724">
    <property type="entry name" value="GAG-pre-integrase_dom"/>
</dbReference>
<dbReference type="InterPro" id="IPR057670">
    <property type="entry name" value="SH3_retrovirus"/>
</dbReference>
<name>A0AAU9V0C6_EUPED</name>
<dbReference type="PROSITE" id="PS50158">
    <property type="entry name" value="ZF_CCHC"/>
    <property type="match status" value="1"/>
</dbReference>
<dbReference type="CDD" id="cd09272">
    <property type="entry name" value="RNase_HI_RT_Ty1"/>
    <property type="match status" value="1"/>
</dbReference>
<evidence type="ECO:0000256" key="6">
    <source>
        <dbReference type="ARBA" id="ARBA00022741"/>
    </source>
</evidence>
<dbReference type="PANTHER" id="PTHR42648">
    <property type="entry name" value="TRANSPOSASE, PUTATIVE-RELATED"/>
    <property type="match status" value="1"/>
</dbReference>
<evidence type="ECO:0000256" key="12">
    <source>
        <dbReference type="ARBA" id="ARBA00022908"/>
    </source>
</evidence>
<dbReference type="SMART" id="SM00343">
    <property type="entry name" value="ZnF_C2HC"/>
    <property type="match status" value="1"/>
</dbReference>
<keyword evidence="18" id="KW-0863">Zinc-finger</keyword>